<feature type="domain" description="Bifunctional inhibitor/plant lipid transfer protein/seed storage helical" evidence="6">
    <location>
        <begin position="23"/>
        <end position="107"/>
    </location>
</feature>
<dbReference type="AlphaFoldDB" id="A0A833QLV1"/>
<dbReference type="InterPro" id="IPR036312">
    <property type="entry name" value="Bifun_inhib/LTP/seed_sf"/>
</dbReference>
<evidence type="ECO:0000256" key="4">
    <source>
        <dbReference type="ARBA" id="ARBA00023180"/>
    </source>
</evidence>
<dbReference type="Proteomes" id="UP000623129">
    <property type="component" value="Unassembled WGS sequence"/>
</dbReference>
<keyword evidence="3" id="KW-1015">Disulfide bond</keyword>
<protein>
    <submittedName>
        <fullName evidence="7">Non-specific lipid-transfer protein-like protein</fullName>
    </submittedName>
</protein>
<evidence type="ECO:0000256" key="3">
    <source>
        <dbReference type="ARBA" id="ARBA00023157"/>
    </source>
</evidence>
<dbReference type="PANTHER" id="PTHR33044">
    <property type="entry name" value="BIFUNCTIONAL INHIBITOR/LIPID-TRANSFER PROTEIN/SEED STORAGE 2S ALBUMIN SUPERFAMILY PROTEIN-RELATED"/>
    <property type="match status" value="1"/>
</dbReference>
<dbReference type="EMBL" id="SWLB01000022">
    <property type="protein sequence ID" value="KAF3324316.1"/>
    <property type="molecule type" value="Genomic_DNA"/>
</dbReference>
<organism evidence="7 8">
    <name type="scientific">Carex littledalei</name>
    <dbReference type="NCBI Taxonomy" id="544730"/>
    <lineage>
        <taxon>Eukaryota</taxon>
        <taxon>Viridiplantae</taxon>
        <taxon>Streptophyta</taxon>
        <taxon>Embryophyta</taxon>
        <taxon>Tracheophyta</taxon>
        <taxon>Spermatophyta</taxon>
        <taxon>Magnoliopsida</taxon>
        <taxon>Liliopsida</taxon>
        <taxon>Poales</taxon>
        <taxon>Cyperaceae</taxon>
        <taxon>Cyperoideae</taxon>
        <taxon>Cariceae</taxon>
        <taxon>Carex</taxon>
        <taxon>Carex subgen. Euthyceras</taxon>
    </lineage>
</organism>
<keyword evidence="2 5" id="KW-0732">Signal</keyword>
<comment type="similarity">
    <text evidence="1">Belongs to the plant LTP family.</text>
</comment>
<dbReference type="InterPro" id="IPR016140">
    <property type="entry name" value="Bifunc_inhib/LTP/seed_store"/>
</dbReference>
<keyword evidence="8" id="KW-1185">Reference proteome</keyword>
<gene>
    <name evidence="7" type="ORF">FCM35_KLT11783</name>
</gene>
<feature type="chain" id="PRO_5032841201" evidence="5">
    <location>
        <begin position="25"/>
        <end position="114"/>
    </location>
</feature>
<name>A0A833QLV1_9POAL</name>
<dbReference type="OrthoDB" id="659547at2759"/>
<evidence type="ECO:0000259" key="6">
    <source>
        <dbReference type="Pfam" id="PF14368"/>
    </source>
</evidence>
<evidence type="ECO:0000256" key="2">
    <source>
        <dbReference type="ARBA" id="ARBA00022729"/>
    </source>
</evidence>
<proteinExistence type="inferred from homology"/>
<evidence type="ECO:0000313" key="7">
    <source>
        <dbReference type="EMBL" id="KAF3324316.1"/>
    </source>
</evidence>
<dbReference type="CDD" id="cd00010">
    <property type="entry name" value="AAI_LTSS"/>
    <property type="match status" value="1"/>
</dbReference>
<reference evidence="7" key="1">
    <citation type="submission" date="2020-01" db="EMBL/GenBank/DDBJ databases">
        <title>Genome sequence of Kobresia littledalei, the first chromosome-level genome in the family Cyperaceae.</title>
        <authorList>
            <person name="Qu G."/>
        </authorList>
    </citation>
    <scope>NUCLEOTIDE SEQUENCE</scope>
    <source>
        <strain evidence="7">C.B.Clarke</strain>
        <tissue evidence="7">Leaf</tissue>
    </source>
</reference>
<keyword evidence="4" id="KW-0325">Glycoprotein</keyword>
<dbReference type="InterPro" id="IPR043325">
    <property type="entry name" value="LTSS"/>
</dbReference>
<accession>A0A833QLV1</accession>
<dbReference type="Gene3D" id="1.10.110.10">
    <property type="entry name" value="Plant lipid-transfer and hydrophobic proteins"/>
    <property type="match status" value="1"/>
</dbReference>
<dbReference type="SUPFAM" id="SSF47699">
    <property type="entry name" value="Bifunctional inhibitor/lipid-transfer protein/seed storage 2S albumin"/>
    <property type="match status" value="1"/>
</dbReference>
<dbReference type="Pfam" id="PF14368">
    <property type="entry name" value="LTP_2"/>
    <property type="match status" value="1"/>
</dbReference>
<comment type="caution">
    <text evidence="7">The sequence shown here is derived from an EMBL/GenBank/DDBJ whole genome shotgun (WGS) entry which is preliminary data.</text>
</comment>
<feature type="signal peptide" evidence="5">
    <location>
        <begin position="1"/>
        <end position="24"/>
    </location>
</feature>
<evidence type="ECO:0000313" key="8">
    <source>
        <dbReference type="Proteomes" id="UP000623129"/>
    </source>
</evidence>
<evidence type="ECO:0000256" key="5">
    <source>
        <dbReference type="SAM" id="SignalP"/>
    </source>
</evidence>
<sequence length="114" mass="12056">MGQIERHLLIVSLLLWCILNGVETSTDCSGAFFSLSDCLDFILEGSMVYPRQGGACCIELGSAAKQSRTCLCEASVEAARLGIQINVSRALALLSVCKIVSTPIAPCDIGDSCL</sequence>
<evidence type="ECO:0000256" key="1">
    <source>
        <dbReference type="ARBA" id="ARBA00009748"/>
    </source>
</evidence>